<dbReference type="AlphaFoldDB" id="A0AAV3T1D0"/>
<feature type="transmembrane region" description="Helical" evidence="1">
    <location>
        <begin position="99"/>
        <end position="124"/>
    </location>
</feature>
<keyword evidence="1" id="KW-1133">Transmembrane helix</keyword>
<accession>A0AAV3T1D0</accession>
<keyword evidence="3" id="KW-1185">Reference proteome</keyword>
<keyword evidence="1" id="KW-0472">Membrane</keyword>
<evidence type="ECO:0000256" key="1">
    <source>
        <dbReference type="SAM" id="Phobius"/>
    </source>
</evidence>
<sequence length="248" mass="26989">MSSKTPSTKEVEAVSWLVSRKIWASTAVIAGVFVVLIALTGVVLYDAPLMRGFRRSASNPIAVLYIVLFARALAFVLAQVRRDAAVARGDLSIVSDASLMGMTTVAAFSVIGVIATGVALPLLVATTDQFTYLAVGIAGLVVPVSYPILVYQLGQRTATDRYERGFHVLPAAWHYLWTLPVVVLVWYLALGVDPLPVTGDAARLFDAQTVFVDVWTLLYVAIGTPTLLVFLYPFRWYAERVVRVVLPS</sequence>
<feature type="transmembrane region" description="Helical" evidence="1">
    <location>
        <begin position="210"/>
        <end position="234"/>
    </location>
</feature>
<name>A0AAV3T1D0_9EURY</name>
<dbReference type="GeneID" id="68573896"/>
<protein>
    <submittedName>
        <fullName evidence="2">Uncharacterized protein</fullName>
    </submittedName>
</protein>
<keyword evidence="1" id="KW-0812">Transmembrane</keyword>
<feature type="transmembrane region" description="Helical" evidence="1">
    <location>
        <begin position="21"/>
        <end position="45"/>
    </location>
</feature>
<evidence type="ECO:0000313" key="2">
    <source>
        <dbReference type="EMBL" id="GAA0652268.1"/>
    </source>
</evidence>
<proteinExistence type="predicted"/>
<dbReference type="EMBL" id="BAAADU010000002">
    <property type="protein sequence ID" value="GAA0652268.1"/>
    <property type="molecule type" value="Genomic_DNA"/>
</dbReference>
<evidence type="ECO:0000313" key="3">
    <source>
        <dbReference type="Proteomes" id="UP001500194"/>
    </source>
</evidence>
<gene>
    <name evidence="2" type="ORF">GCM10009019_14280</name>
</gene>
<dbReference type="Proteomes" id="UP001500194">
    <property type="component" value="Unassembled WGS sequence"/>
</dbReference>
<reference evidence="2 3" key="1">
    <citation type="journal article" date="2019" name="Int. J. Syst. Evol. Microbiol.">
        <title>The Global Catalogue of Microorganisms (GCM) 10K type strain sequencing project: providing services to taxonomists for standard genome sequencing and annotation.</title>
        <authorList>
            <consortium name="The Broad Institute Genomics Platform"/>
            <consortium name="The Broad Institute Genome Sequencing Center for Infectious Disease"/>
            <person name="Wu L."/>
            <person name="Ma J."/>
        </authorList>
    </citation>
    <scope>NUCLEOTIDE SEQUENCE [LARGE SCALE GENOMIC DNA]</scope>
    <source>
        <strain evidence="2 3">JCM 16327</strain>
    </source>
</reference>
<comment type="caution">
    <text evidence="2">The sequence shown here is derived from an EMBL/GenBank/DDBJ whole genome shotgun (WGS) entry which is preliminary data.</text>
</comment>
<dbReference type="RefSeq" id="WP_227260885.1">
    <property type="nucleotide sequence ID" value="NZ_BAAADU010000002.1"/>
</dbReference>
<feature type="transmembrane region" description="Helical" evidence="1">
    <location>
        <begin position="172"/>
        <end position="190"/>
    </location>
</feature>
<organism evidence="2 3">
    <name type="scientific">Salarchaeum japonicum</name>
    <dbReference type="NCBI Taxonomy" id="555573"/>
    <lineage>
        <taxon>Archaea</taxon>
        <taxon>Methanobacteriati</taxon>
        <taxon>Methanobacteriota</taxon>
        <taxon>Stenosarchaea group</taxon>
        <taxon>Halobacteria</taxon>
        <taxon>Halobacteriales</taxon>
        <taxon>Halobacteriaceae</taxon>
    </lineage>
</organism>
<feature type="transmembrane region" description="Helical" evidence="1">
    <location>
        <begin position="130"/>
        <end position="151"/>
    </location>
</feature>
<feature type="transmembrane region" description="Helical" evidence="1">
    <location>
        <begin position="57"/>
        <end position="78"/>
    </location>
</feature>